<protein>
    <submittedName>
        <fullName evidence="3">Predicted O-linked N-acetylglucosamine transferase, SPINDLY family</fullName>
    </submittedName>
</protein>
<dbReference type="EMBL" id="CYYP01000004">
    <property type="protein sequence ID" value="CUN73804.1"/>
    <property type="molecule type" value="Genomic_DNA"/>
</dbReference>
<evidence type="ECO:0000313" key="3">
    <source>
        <dbReference type="EMBL" id="CUN73804.1"/>
    </source>
</evidence>
<gene>
    <name evidence="3" type="ORF">ERS852381_00602</name>
</gene>
<dbReference type="AlphaFoldDB" id="A0A173ZC38"/>
<dbReference type="Proteomes" id="UP000095468">
    <property type="component" value="Unassembled WGS sequence"/>
</dbReference>
<feature type="repeat" description="TPR" evidence="1">
    <location>
        <begin position="82"/>
        <end position="115"/>
    </location>
</feature>
<evidence type="ECO:0000256" key="1">
    <source>
        <dbReference type="PROSITE-ProRule" id="PRU00339"/>
    </source>
</evidence>
<sequence length="305" mass="33904">MDLPISLQDITYAENYLAQGDLATATPLLERLVELAEEYIDAECKTEEKRQFFSFDSKFERLAYRRVEKDPRELVQVEVPFDRLYSDMAFAYIRQQDYVSARNALMQAVRWDPMNCNYRLDLAELFRALEDKQEWASLSFSVLERASDGKCAARAYANLGQYFLEPETENVSAAVGCARLALRLAPNDAHTTRLLNKIHTTYPDAAGESDEHVMGELALQGVPTSPSAEIAICLIMCATDAASDGDKQEATRLTVRARDLVGEEACAAIIKLVRESDAELNAERKAKREAAGSNADGAKEAGDAQ</sequence>
<feature type="compositionally biased region" description="Basic and acidic residues" evidence="2">
    <location>
        <begin position="279"/>
        <end position="290"/>
    </location>
</feature>
<feature type="region of interest" description="Disordered" evidence="2">
    <location>
        <begin position="279"/>
        <end position="305"/>
    </location>
</feature>
<dbReference type="PROSITE" id="PS50005">
    <property type="entry name" value="TPR"/>
    <property type="match status" value="1"/>
</dbReference>
<dbReference type="SUPFAM" id="SSF48452">
    <property type="entry name" value="TPR-like"/>
    <property type="match status" value="1"/>
</dbReference>
<dbReference type="GO" id="GO:0016740">
    <property type="term" value="F:transferase activity"/>
    <property type="evidence" value="ECO:0007669"/>
    <property type="project" value="UniProtKB-KW"/>
</dbReference>
<evidence type="ECO:0000313" key="4">
    <source>
        <dbReference type="Proteomes" id="UP000095468"/>
    </source>
</evidence>
<organism evidence="3 4">
    <name type="scientific">Collinsella aerofaciens</name>
    <dbReference type="NCBI Taxonomy" id="74426"/>
    <lineage>
        <taxon>Bacteria</taxon>
        <taxon>Bacillati</taxon>
        <taxon>Actinomycetota</taxon>
        <taxon>Coriobacteriia</taxon>
        <taxon>Coriobacteriales</taxon>
        <taxon>Coriobacteriaceae</taxon>
        <taxon>Collinsella</taxon>
    </lineage>
</organism>
<dbReference type="RefSeq" id="WP_055285679.1">
    <property type="nucleotide sequence ID" value="NZ_CYYP01000004.1"/>
</dbReference>
<dbReference type="InterPro" id="IPR019734">
    <property type="entry name" value="TPR_rpt"/>
</dbReference>
<dbReference type="Gene3D" id="1.25.40.10">
    <property type="entry name" value="Tetratricopeptide repeat domain"/>
    <property type="match status" value="1"/>
</dbReference>
<keyword evidence="1" id="KW-0802">TPR repeat</keyword>
<name>A0A173ZC38_9ACTN</name>
<dbReference type="InterPro" id="IPR011990">
    <property type="entry name" value="TPR-like_helical_dom_sf"/>
</dbReference>
<reference evidence="3 4" key="1">
    <citation type="submission" date="2015-09" db="EMBL/GenBank/DDBJ databases">
        <authorList>
            <consortium name="Pathogen Informatics"/>
        </authorList>
    </citation>
    <scope>NUCLEOTIDE SEQUENCE [LARGE SCALE GENOMIC DNA]</scope>
    <source>
        <strain evidence="3 4">2789STDY5608823</strain>
    </source>
</reference>
<proteinExistence type="predicted"/>
<accession>A0A173ZC38</accession>
<keyword evidence="3" id="KW-0808">Transferase</keyword>
<evidence type="ECO:0000256" key="2">
    <source>
        <dbReference type="SAM" id="MobiDB-lite"/>
    </source>
</evidence>